<dbReference type="SUPFAM" id="SSF103481">
    <property type="entry name" value="Multidrug resistance efflux transporter EmrE"/>
    <property type="match status" value="2"/>
</dbReference>
<dbReference type="PANTHER" id="PTHR42920">
    <property type="entry name" value="OS03G0707200 PROTEIN-RELATED"/>
    <property type="match status" value="1"/>
</dbReference>
<keyword evidence="5 7" id="KW-1133">Transmembrane helix</keyword>
<evidence type="ECO:0000313" key="9">
    <source>
        <dbReference type="EMBL" id="GAA2737104.1"/>
    </source>
</evidence>
<organism evidence="9 10">
    <name type="scientific">Actinocorallia aurantiaca</name>
    <dbReference type="NCBI Taxonomy" id="46204"/>
    <lineage>
        <taxon>Bacteria</taxon>
        <taxon>Bacillati</taxon>
        <taxon>Actinomycetota</taxon>
        <taxon>Actinomycetes</taxon>
        <taxon>Streptosporangiales</taxon>
        <taxon>Thermomonosporaceae</taxon>
        <taxon>Actinocorallia</taxon>
    </lineage>
</organism>
<reference evidence="9 10" key="1">
    <citation type="journal article" date="2019" name="Int. J. Syst. Evol. Microbiol.">
        <title>The Global Catalogue of Microorganisms (GCM) 10K type strain sequencing project: providing services to taxonomists for standard genome sequencing and annotation.</title>
        <authorList>
            <consortium name="The Broad Institute Genomics Platform"/>
            <consortium name="The Broad Institute Genome Sequencing Center for Infectious Disease"/>
            <person name="Wu L."/>
            <person name="Ma J."/>
        </authorList>
    </citation>
    <scope>NUCLEOTIDE SEQUENCE [LARGE SCALE GENOMIC DNA]</scope>
    <source>
        <strain evidence="9 10">JCM 8201</strain>
    </source>
</reference>
<accession>A0ABN3UQ03</accession>
<feature type="transmembrane region" description="Helical" evidence="7">
    <location>
        <begin position="274"/>
        <end position="294"/>
    </location>
</feature>
<comment type="similarity">
    <text evidence="2">Belongs to the EamA transporter family.</text>
</comment>
<proteinExistence type="inferred from homology"/>
<feature type="transmembrane region" description="Helical" evidence="7">
    <location>
        <begin position="186"/>
        <end position="206"/>
    </location>
</feature>
<comment type="subcellular location">
    <subcellularLocation>
        <location evidence="1">Cell membrane</location>
        <topology evidence="1">Multi-pass membrane protein</topology>
    </subcellularLocation>
</comment>
<dbReference type="InterPro" id="IPR000620">
    <property type="entry name" value="EamA_dom"/>
</dbReference>
<feature type="transmembrane region" description="Helical" evidence="7">
    <location>
        <begin position="104"/>
        <end position="122"/>
    </location>
</feature>
<keyword evidence="3" id="KW-1003">Cell membrane</keyword>
<dbReference type="EMBL" id="BAAATZ010000034">
    <property type="protein sequence ID" value="GAA2737104.1"/>
    <property type="molecule type" value="Genomic_DNA"/>
</dbReference>
<dbReference type="InterPro" id="IPR051258">
    <property type="entry name" value="Diverse_Substrate_Transporter"/>
</dbReference>
<sequence>MGVISPQAGRFGLGSAPPSVLVLGGIISVQAGAGLAKGMFDRVPPTVVVVLRLLVAAVVVGFLARRALRRVWRDHGAGDLAVAAGLGLSLALMNFSIYQSIQQIPLGVAVTIEFLGPLLVSVAASRRPLDLLWALLAFGGVLLLSRDDGAVNLSGVLWALLAGAGWAAYILFAASTGRRFPGSTGLALASAVATVAVLPMGLHSLAEAGGPGVLTPSVLALALGVGLLSSVVPYTLEMEALRRIPQRVFGILMSVEPAVAALIGVVLLGEFLGAAQWAAMGAVIVACAGATLTARDGAAA</sequence>
<evidence type="ECO:0000256" key="2">
    <source>
        <dbReference type="ARBA" id="ARBA00007362"/>
    </source>
</evidence>
<feature type="transmembrane region" description="Helical" evidence="7">
    <location>
        <begin position="218"/>
        <end position="236"/>
    </location>
</feature>
<feature type="transmembrane region" description="Helical" evidence="7">
    <location>
        <begin position="46"/>
        <end position="64"/>
    </location>
</feature>
<dbReference type="Proteomes" id="UP001501842">
    <property type="component" value="Unassembled WGS sequence"/>
</dbReference>
<evidence type="ECO:0000256" key="7">
    <source>
        <dbReference type="SAM" id="Phobius"/>
    </source>
</evidence>
<feature type="transmembrane region" description="Helical" evidence="7">
    <location>
        <begin position="20"/>
        <end position="40"/>
    </location>
</feature>
<evidence type="ECO:0000256" key="3">
    <source>
        <dbReference type="ARBA" id="ARBA00022475"/>
    </source>
</evidence>
<gene>
    <name evidence="9" type="ORF">GCM10010439_65840</name>
</gene>
<keyword evidence="4 7" id="KW-0812">Transmembrane</keyword>
<dbReference type="InterPro" id="IPR037185">
    <property type="entry name" value="EmrE-like"/>
</dbReference>
<dbReference type="Pfam" id="PF00892">
    <property type="entry name" value="EamA"/>
    <property type="match status" value="1"/>
</dbReference>
<feature type="transmembrane region" description="Helical" evidence="7">
    <location>
        <begin position="248"/>
        <end position="268"/>
    </location>
</feature>
<evidence type="ECO:0000259" key="8">
    <source>
        <dbReference type="Pfam" id="PF00892"/>
    </source>
</evidence>
<evidence type="ECO:0000256" key="1">
    <source>
        <dbReference type="ARBA" id="ARBA00004651"/>
    </source>
</evidence>
<keyword evidence="6 7" id="KW-0472">Membrane</keyword>
<name>A0ABN3UQ03_9ACTN</name>
<evidence type="ECO:0000313" key="10">
    <source>
        <dbReference type="Proteomes" id="UP001501842"/>
    </source>
</evidence>
<feature type="transmembrane region" description="Helical" evidence="7">
    <location>
        <begin position="129"/>
        <end position="145"/>
    </location>
</feature>
<feature type="transmembrane region" description="Helical" evidence="7">
    <location>
        <begin position="76"/>
        <end position="98"/>
    </location>
</feature>
<keyword evidence="10" id="KW-1185">Reference proteome</keyword>
<comment type="caution">
    <text evidence="9">The sequence shown here is derived from an EMBL/GenBank/DDBJ whole genome shotgun (WGS) entry which is preliminary data.</text>
</comment>
<protein>
    <submittedName>
        <fullName evidence="9">DMT family transporter</fullName>
    </submittedName>
</protein>
<evidence type="ECO:0000256" key="5">
    <source>
        <dbReference type="ARBA" id="ARBA00022989"/>
    </source>
</evidence>
<feature type="transmembrane region" description="Helical" evidence="7">
    <location>
        <begin position="151"/>
        <end position="174"/>
    </location>
</feature>
<dbReference type="PANTHER" id="PTHR42920:SF5">
    <property type="entry name" value="EAMA DOMAIN-CONTAINING PROTEIN"/>
    <property type="match status" value="1"/>
</dbReference>
<evidence type="ECO:0000256" key="4">
    <source>
        <dbReference type="ARBA" id="ARBA00022692"/>
    </source>
</evidence>
<feature type="domain" description="EamA" evidence="8">
    <location>
        <begin position="154"/>
        <end position="289"/>
    </location>
</feature>
<evidence type="ECO:0000256" key="6">
    <source>
        <dbReference type="ARBA" id="ARBA00023136"/>
    </source>
</evidence>